<dbReference type="InterPro" id="IPR036069">
    <property type="entry name" value="DUF34/NIF3_sf"/>
</dbReference>
<organism evidence="1 2">
    <name type="scientific">Faucicola atlantae</name>
    <dbReference type="NCBI Taxonomy" id="34059"/>
    <lineage>
        <taxon>Bacteria</taxon>
        <taxon>Pseudomonadati</taxon>
        <taxon>Pseudomonadota</taxon>
        <taxon>Gammaproteobacteria</taxon>
        <taxon>Moraxellales</taxon>
        <taxon>Moraxellaceae</taxon>
        <taxon>Faucicola</taxon>
    </lineage>
</organism>
<name>A0A1B8QHS7_9GAMM</name>
<dbReference type="InterPro" id="IPR015867">
    <property type="entry name" value="N-reg_PII/ATP_PRibTrfase_C"/>
</dbReference>
<dbReference type="PANTHER" id="PTHR41774">
    <property type="match status" value="1"/>
</dbReference>
<dbReference type="SUPFAM" id="SSF102705">
    <property type="entry name" value="NIF3 (NGG1p interacting factor 3)-like"/>
    <property type="match status" value="1"/>
</dbReference>
<dbReference type="Proteomes" id="UP000092616">
    <property type="component" value="Unassembled WGS sequence"/>
</dbReference>
<dbReference type="FunFam" id="3.30.70.120:FF:000006">
    <property type="entry name" value="GTP cyclohydrolase 1 type 2 homolog"/>
    <property type="match status" value="1"/>
</dbReference>
<reference evidence="1 2" key="1">
    <citation type="submission" date="2016-06" db="EMBL/GenBank/DDBJ databases">
        <title>Draft genome of Moraxella atlantae CCUG 59586.</title>
        <authorList>
            <person name="Salva-Serra F."/>
            <person name="Engstrom-Jakobsson H."/>
            <person name="Thorell K."/>
            <person name="Gonzales-Siles L."/>
            <person name="Karlsson R."/>
            <person name="Boulund F."/>
            <person name="Engstrand L."/>
            <person name="Kristiansson E."/>
            <person name="Moore E."/>
        </authorList>
    </citation>
    <scope>NUCLEOTIDE SEQUENCE [LARGE SCALE GENOMIC DNA]</scope>
    <source>
        <strain evidence="1 2">CCUG 59586</strain>
    </source>
</reference>
<comment type="caution">
    <text evidence="1">The sequence shown here is derived from an EMBL/GenBank/DDBJ whole genome shotgun (WGS) entry which is preliminary data.</text>
</comment>
<dbReference type="EMBL" id="LZNA01000019">
    <property type="protein sequence ID" value="OBX82948.1"/>
    <property type="molecule type" value="Genomic_DNA"/>
</dbReference>
<proteinExistence type="predicted"/>
<dbReference type="AlphaFoldDB" id="A0A1B8QHS7"/>
<sequence>MSNAKLKFYKLITFVPDSHVEAVKTALFAAGAGKLGNYADCCWQVLGQGQFRPLLGNQAYIGNTDELTRVPEWRVEVLVAAAHVRACITALKSAHPYETPAFEVIALVDLADFD</sequence>
<dbReference type="PANTHER" id="PTHR41774:SF1">
    <property type="entry name" value="NGG1P INTERACTING FACTOR NIF3"/>
    <property type="match status" value="1"/>
</dbReference>
<protein>
    <submittedName>
        <fullName evidence="1">NGG1p interacting factor NIF3</fullName>
    </submittedName>
</protein>
<accession>A0A1B8QHS7</accession>
<gene>
    <name evidence="1" type="ORF">A9306_05920</name>
</gene>
<dbReference type="Gene3D" id="3.30.70.120">
    <property type="match status" value="1"/>
</dbReference>
<evidence type="ECO:0000313" key="1">
    <source>
        <dbReference type="EMBL" id="OBX82948.1"/>
    </source>
</evidence>
<dbReference type="RefSeq" id="WP_067335602.1">
    <property type="nucleotide sequence ID" value="NZ_LZNA01000019.1"/>
</dbReference>
<evidence type="ECO:0000313" key="2">
    <source>
        <dbReference type="Proteomes" id="UP000092616"/>
    </source>
</evidence>
<keyword evidence="2" id="KW-1185">Reference proteome</keyword>